<name>A0AAF3EFF0_9BILA</name>
<dbReference type="AlphaFoldDB" id="A0AAF3EFF0"/>
<protein>
    <submittedName>
        <fullName evidence="3">Uncharacterized protein</fullName>
    </submittedName>
</protein>
<keyword evidence="1" id="KW-0812">Transmembrane</keyword>
<proteinExistence type="predicted"/>
<evidence type="ECO:0000256" key="1">
    <source>
        <dbReference type="SAM" id="Phobius"/>
    </source>
</evidence>
<evidence type="ECO:0000313" key="3">
    <source>
        <dbReference type="WBParaSite" id="MBELARI_LOCUS12696"/>
    </source>
</evidence>
<sequence length="156" mass="17611">MPQFIRQIVEENRCCNNLGFFKVFVWGFFIINCAFGIYAIIDLFDNGGLLAWINVFGLLIVTAFIFGSLLDNRSFGKGFLWMGPIYYSFVIGLLITAAICCSKSECCDSIPNGFESLVKGVNVILVLVYFALEYFVMVIYIRLMKSGDYTTVKCFA</sequence>
<feature type="transmembrane region" description="Helical" evidence="1">
    <location>
        <begin position="47"/>
        <end position="67"/>
    </location>
</feature>
<dbReference type="Proteomes" id="UP000887575">
    <property type="component" value="Unassembled WGS sequence"/>
</dbReference>
<reference evidence="3" key="1">
    <citation type="submission" date="2024-02" db="UniProtKB">
        <authorList>
            <consortium name="WormBaseParasite"/>
        </authorList>
    </citation>
    <scope>IDENTIFICATION</scope>
</reference>
<accession>A0AAF3EFF0</accession>
<keyword evidence="1" id="KW-1133">Transmembrane helix</keyword>
<feature type="transmembrane region" description="Helical" evidence="1">
    <location>
        <begin position="79"/>
        <end position="100"/>
    </location>
</feature>
<keyword evidence="2" id="KW-1185">Reference proteome</keyword>
<keyword evidence="1" id="KW-0472">Membrane</keyword>
<dbReference type="WBParaSite" id="MBELARI_LOCUS12696">
    <property type="protein sequence ID" value="MBELARI_LOCUS12696"/>
    <property type="gene ID" value="MBELARI_LOCUS12696"/>
</dbReference>
<evidence type="ECO:0000313" key="2">
    <source>
        <dbReference type="Proteomes" id="UP000887575"/>
    </source>
</evidence>
<organism evidence="2 3">
    <name type="scientific">Mesorhabditis belari</name>
    <dbReference type="NCBI Taxonomy" id="2138241"/>
    <lineage>
        <taxon>Eukaryota</taxon>
        <taxon>Metazoa</taxon>
        <taxon>Ecdysozoa</taxon>
        <taxon>Nematoda</taxon>
        <taxon>Chromadorea</taxon>
        <taxon>Rhabditida</taxon>
        <taxon>Rhabditina</taxon>
        <taxon>Rhabditomorpha</taxon>
        <taxon>Rhabditoidea</taxon>
        <taxon>Rhabditidae</taxon>
        <taxon>Mesorhabditinae</taxon>
        <taxon>Mesorhabditis</taxon>
    </lineage>
</organism>
<feature type="transmembrane region" description="Helical" evidence="1">
    <location>
        <begin position="20"/>
        <end position="41"/>
    </location>
</feature>
<feature type="transmembrane region" description="Helical" evidence="1">
    <location>
        <begin position="120"/>
        <end position="141"/>
    </location>
</feature>